<proteinExistence type="predicted"/>
<keyword evidence="3" id="KW-1185">Reference proteome</keyword>
<keyword evidence="1" id="KW-0812">Transmembrane</keyword>
<comment type="caution">
    <text evidence="2">The sequence shown here is derived from an EMBL/GenBank/DDBJ whole genome shotgun (WGS) entry which is preliminary data.</text>
</comment>
<keyword evidence="1" id="KW-1133">Transmembrane helix</keyword>
<dbReference type="PATRIC" id="fig|1341157.4.peg.668"/>
<reference evidence="2 3" key="1">
    <citation type="journal article" date="2014" name="PLoS ONE">
        <title>Rumen cellulosomics: divergent fiber-degrading strategies revealed by comparative genome-wide analysis of six ruminococcal strains.</title>
        <authorList>
            <person name="Dassa B."/>
            <person name="Borovok I."/>
            <person name="Ruimy-Israeli V."/>
            <person name="Lamed R."/>
            <person name="Flint H.J."/>
            <person name="Duncan S.H."/>
            <person name="Henrissat B."/>
            <person name="Coutinho P."/>
            <person name="Morrison M."/>
            <person name="Mosoni P."/>
            <person name="Yeoman C.J."/>
            <person name="White B.A."/>
            <person name="Bayer E.A."/>
        </authorList>
    </citation>
    <scope>NUCLEOTIDE SEQUENCE [LARGE SCALE GENOMIC DNA]</scope>
    <source>
        <strain evidence="2 3">007c</strain>
    </source>
</reference>
<feature type="transmembrane region" description="Helical" evidence="1">
    <location>
        <begin position="21"/>
        <end position="42"/>
    </location>
</feature>
<name>W7UHH1_RUMFL</name>
<dbReference type="Proteomes" id="UP000019365">
    <property type="component" value="Unassembled WGS sequence"/>
</dbReference>
<protein>
    <submittedName>
        <fullName evidence="2">Uncharacterized protein</fullName>
    </submittedName>
</protein>
<sequence>MKALKRSEYERETDMKKSKKIILIIAVFLAVWAVLIAFEFAFRSVYQSSSDKKAAIANAQKAVSDTINYINTLSPDDVRDSRQNEWLTMMKEATFQDCICEYDVMKRNPRRLDANLWMHYKKADGDDLYFCIMYRSYADNPDLKKMIGRDYSIYFDNYYGSQAPEFAPYDVIEGKQADLFDEYAEGAYLSNYKFSSSQHDPMCKYCILIKSE</sequence>
<accession>W7UHH1</accession>
<evidence type="ECO:0000313" key="3">
    <source>
        <dbReference type="Proteomes" id="UP000019365"/>
    </source>
</evidence>
<dbReference type="AlphaFoldDB" id="W7UHH1"/>
<dbReference type="EMBL" id="ATAX01000010">
    <property type="protein sequence ID" value="EWM54616.1"/>
    <property type="molecule type" value="Genomic_DNA"/>
</dbReference>
<evidence type="ECO:0000313" key="2">
    <source>
        <dbReference type="EMBL" id="EWM54616.1"/>
    </source>
</evidence>
<keyword evidence="1" id="KW-0472">Membrane</keyword>
<organism evidence="2 3">
    <name type="scientific">Ruminococcus flavefaciens 007c</name>
    <dbReference type="NCBI Taxonomy" id="1341157"/>
    <lineage>
        <taxon>Bacteria</taxon>
        <taxon>Bacillati</taxon>
        <taxon>Bacillota</taxon>
        <taxon>Clostridia</taxon>
        <taxon>Eubacteriales</taxon>
        <taxon>Oscillospiraceae</taxon>
        <taxon>Ruminococcus</taxon>
    </lineage>
</organism>
<gene>
    <name evidence="2" type="ORF">RF007C_03935</name>
</gene>
<evidence type="ECO:0000256" key="1">
    <source>
        <dbReference type="SAM" id="Phobius"/>
    </source>
</evidence>